<gene>
    <name evidence="1" type="ORF">ACEZDE_18915</name>
</gene>
<dbReference type="EMBL" id="JBHFAB010000013">
    <property type="protein sequence ID" value="MFC1418687.1"/>
    <property type="molecule type" value="Genomic_DNA"/>
</dbReference>
<dbReference type="RefSeq" id="WP_380537483.1">
    <property type="nucleotide sequence ID" value="NZ_JBHFAB010000013.1"/>
</dbReference>
<accession>A0ABV6VYW1</accession>
<evidence type="ECO:0008006" key="3">
    <source>
        <dbReference type="Google" id="ProtNLM"/>
    </source>
</evidence>
<dbReference type="Proteomes" id="UP001592531">
    <property type="component" value="Unassembled WGS sequence"/>
</dbReference>
<sequence length="121" mass="13297">MTASPTVRELHRASVPPGEHVAHLRQLALAAYKERLRERRRLRVQLNATNEDVLGIEALAMAQATAALWLPIGEAPTEAAILGSAAAVRELARAQQRTDQYPDNEAARLFLVHTAFLEQPA</sequence>
<evidence type="ECO:0000313" key="2">
    <source>
        <dbReference type="Proteomes" id="UP001592531"/>
    </source>
</evidence>
<organism evidence="1 2">
    <name type="scientific">Streptacidiphilus cavernicola</name>
    <dbReference type="NCBI Taxonomy" id="3342716"/>
    <lineage>
        <taxon>Bacteria</taxon>
        <taxon>Bacillati</taxon>
        <taxon>Actinomycetota</taxon>
        <taxon>Actinomycetes</taxon>
        <taxon>Kitasatosporales</taxon>
        <taxon>Streptomycetaceae</taxon>
        <taxon>Streptacidiphilus</taxon>
    </lineage>
</organism>
<reference evidence="1 2" key="1">
    <citation type="submission" date="2024-09" db="EMBL/GenBank/DDBJ databases">
        <authorList>
            <person name="Lee S.D."/>
        </authorList>
    </citation>
    <scope>NUCLEOTIDE SEQUENCE [LARGE SCALE GENOMIC DNA]</scope>
    <source>
        <strain evidence="1 2">N8-3</strain>
    </source>
</reference>
<keyword evidence="2" id="KW-1185">Reference proteome</keyword>
<proteinExistence type="predicted"/>
<comment type="caution">
    <text evidence="1">The sequence shown here is derived from an EMBL/GenBank/DDBJ whole genome shotgun (WGS) entry which is preliminary data.</text>
</comment>
<evidence type="ECO:0000313" key="1">
    <source>
        <dbReference type="EMBL" id="MFC1418687.1"/>
    </source>
</evidence>
<name>A0ABV6VYW1_9ACTN</name>
<protein>
    <recommendedName>
        <fullName evidence="3">Transcriptional regulator</fullName>
    </recommendedName>
</protein>